<keyword evidence="10" id="KW-0234">DNA repair</keyword>
<keyword evidence="2" id="KW-0678">Repressor</keyword>
<evidence type="ECO:0000313" key="16">
    <source>
        <dbReference type="Proteomes" id="UP000018466"/>
    </source>
</evidence>
<feature type="domain" description="Peptidase S24/S26A/S26B/S26C" evidence="13">
    <location>
        <begin position="80"/>
        <end position="193"/>
    </location>
</feature>
<dbReference type="Gene3D" id="2.10.109.10">
    <property type="entry name" value="Umud Fragment, subunit A"/>
    <property type="match status" value="1"/>
</dbReference>
<keyword evidence="16" id="KW-1185">Reference proteome</keyword>
<comment type="similarity">
    <text evidence="1 12">Belongs to the peptidase S24 family.</text>
</comment>
<dbReference type="GO" id="GO:0004252">
    <property type="term" value="F:serine-type endopeptidase activity"/>
    <property type="evidence" value="ECO:0007669"/>
    <property type="project" value="InterPro"/>
</dbReference>
<organism evidence="15 16">
    <name type="scientific">Stomatobaculum longum</name>
    <dbReference type="NCBI Taxonomy" id="796942"/>
    <lineage>
        <taxon>Bacteria</taxon>
        <taxon>Bacillati</taxon>
        <taxon>Bacillota</taxon>
        <taxon>Clostridia</taxon>
        <taxon>Lachnospirales</taxon>
        <taxon>Lachnospiraceae</taxon>
        <taxon>Stomatobaculum</taxon>
    </lineage>
</organism>
<evidence type="ECO:0000313" key="15">
    <source>
        <dbReference type="EMBL" id="EHO15844.1"/>
    </source>
</evidence>
<reference evidence="15 16" key="1">
    <citation type="submission" date="2011-10" db="EMBL/GenBank/DDBJ databases">
        <title>The Genome Sequence of Lachnospiraceae bacterium ACC2.</title>
        <authorList>
            <consortium name="The Broad Institute Genome Sequencing Platform"/>
            <person name="Earl A."/>
            <person name="Ward D."/>
            <person name="Feldgarden M."/>
            <person name="Gevers D."/>
            <person name="Sizova M."/>
            <person name="Hazen A."/>
            <person name="Epstein S."/>
            <person name="Young S.K."/>
            <person name="Zeng Q."/>
            <person name="Gargeya S."/>
            <person name="Fitzgerald M."/>
            <person name="Haas B."/>
            <person name="Abouelleil A."/>
            <person name="Alvarado L."/>
            <person name="Arachchi H.M."/>
            <person name="Berlin A."/>
            <person name="Brown A."/>
            <person name="Chapman S.B."/>
            <person name="Chen Z."/>
            <person name="Dunbar C."/>
            <person name="Freedman E."/>
            <person name="Gearin G."/>
            <person name="Goldberg J."/>
            <person name="Griggs A."/>
            <person name="Gujja S."/>
            <person name="Heiman D."/>
            <person name="Howarth C."/>
            <person name="Larson L."/>
            <person name="Lui A."/>
            <person name="MacDonald P.J.P."/>
            <person name="Montmayeur A."/>
            <person name="Murphy C."/>
            <person name="Neiman D."/>
            <person name="Pearson M."/>
            <person name="Priest M."/>
            <person name="Roberts A."/>
            <person name="Saif S."/>
            <person name="Shea T."/>
            <person name="Shenoy N."/>
            <person name="Sisk P."/>
            <person name="Stolte C."/>
            <person name="Sykes S."/>
            <person name="Wortman J."/>
            <person name="Nusbaum C."/>
            <person name="Birren B."/>
        </authorList>
    </citation>
    <scope>NUCLEOTIDE SEQUENCE [LARGE SCALE GENOMIC DNA]</scope>
    <source>
        <strain evidence="15 16">ACC2</strain>
    </source>
</reference>
<keyword evidence="7" id="KW-0805">Transcription regulation</keyword>
<dbReference type="PRINTS" id="PR00726">
    <property type="entry name" value="LEXASERPTASE"/>
</dbReference>
<gene>
    <name evidence="15" type="ORF">HMPREF9623_01755</name>
</gene>
<evidence type="ECO:0000256" key="6">
    <source>
        <dbReference type="ARBA" id="ARBA00022813"/>
    </source>
</evidence>
<keyword evidence="3" id="KW-0235">DNA replication</keyword>
<dbReference type="InterPro" id="IPR006200">
    <property type="entry name" value="LexA"/>
</dbReference>
<dbReference type="SUPFAM" id="SSF46785">
    <property type="entry name" value="Winged helix' DNA-binding domain"/>
    <property type="match status" value="1"/>
</dbReference>
<evidence type="ECO:0000259" key="13">
    <source>
        <dbReference type="Pfam" id="PF00717"/>
    </source>
</evidence>
<keyword evidence="5 12" id="KW-0378">Hydrolase</keyword>
<dbReference type="InterPro" id="IPR005471">
    <property type="entry name" value="Tscrpt_reg_IclR_N"/>
</dbReference>
<dbReference type="GO" id="GO:0006260">
    <property type="term" value="P:DNA replication"/>
    <property type="evidence" value="ECO:0007669"/>
    <property type="project" value="UniProtKB-KW"/>
</dbReference>
<dbReference type="GO" id="GO:0045892">
    <property type="term" value="P:negative regulation of DNA-templated transcription"/>
    <property type="evidence" value="ECO:0007669"/>
    <property type="project" value="InterPro"/>
</dbReference>
<dbReference type="InterPro" id="IPR036388">
    <property type="entry name" value="WH-like_DNA-bd_sf"/>
</dbReference>
<dbReference type="Proteomes" id="UP000018466">
    <property type="component" value="Unassembled WGS sequence"/>
</dbReference>
<dbReference type="GeneID" id="86941479"/>
<evidence type="ECO:0000259" key="14">
    <source>
        <dbReference type="Pfam" id="PF09339"/>
    </source>
</evidence>
<evidence type="ECO:0000256" key="3">
    <source>
        <dbReference type="ARBA" id="ARBA00022705"/>
    </source>
</evidence>
<dbReference type="SUPFAM" id="SSF51306">
    <property type="entry name" value="LexA/Signal peptidase"/>
    <property type="match status" value="1"/>
</dbReference>
<keyword evidence="11" id="KW-0742">SOS response</keyword>
<dbReference type="PANTHER" id="PTHR33516">
    <property type="entry name" value="LEXA REPRESSOR"/>
    <property type="match status" value="1"/>
</dbReference>
<evidence type="ECO:0000256" key="1">
    <source>
        <dbReference type="ARBA" id="ARBA00007484"/>
    </source>
</evidence>
<accession>A0AA37DFL5</accession>
<dbReference type="PANTHER" id="PTHR33516:SF2">
    <property type="entry name" value="LEXA REPRESSOR-RELATED"/>
    <property type="match status" value="1"/>
</dbReference>
<dbReference type="GO" id="GO:0006281">
    <property type="term" value="P:DNA repair"/>
    <property type="evidence" value="ECO:0007669"/>
    <property type="project" value="UniProtKB-KW"/>
</dbReference>
<evidence type="ECO:0000256" key="12">
    <source>
        <dbReference type="RuleBase" id="RU003991"/>
    </source>
</evidence>
<evidence type="ECO:0000256" key="2">
    <source>
        <dbReference type="ARBA" id="ARBA00022491"/>
    </source>
</evidence>
<evidence type="ECO:0000256" key="5">
    <source>
        <dbReference type="ARBA" id="ARBA00022801"/>
    </source>
</evidence>
<dbReference type="InterPro" id="IPR036390">
    <property type="entry name" value="WH_DNA-bd_sf"/>
</dbReference>
<dbReference type="CDD" id="cd06529">
    <property type="entry name" value="S24_LexA-like"/>
    <property type="match status" value="1"/>
</dbReference>
<keyword evidence="9" id="KW-0804">Transcription</keyword>
<evidence type="ECO:0000256" key="11">
    <source>
        <dbReference type="ARBA" id="ARBA00023236"/>
    </source>
</evidence>
<evidence type="ECO:0000256" key="10">
    <source>
        <dbReference type="ARBA" id="ARBA00023204"/>
    </source>
</evidence>
<dbReference type="Gene3D" id="1.10.10.10">
    <property type="entry name" value="Winged helix-like DNA-binding domain superfamily/Winged helix DNA-binding domain"/>
    <property type="match status" value="1"/>
</dbReference>
<dbReference type="InterPro" id="IPR036286">
    <property type="entry name" value="LexA/Signal_pep-like_sf"/>
</dbReference>
<dbReference type="Pfam" id="PF00717">
    <property type="entry name" value="Peptidase_S24"/>
    <property type="match status" value="1"/>
</dbReference>
<dbReference type="AlphaFoldDB" id="A0AA37DFL5"/>
<dbReference type="NCBIfam" id="TIGR00498">
    <property type="entry name" value="lexA"/>
    <property type="match status" value="1"/>
</dbReference>
<dbReference type="InterPro" id="IPR006197">
    <property type="entry name" value="Peptidase_S24_LexA"/>
</dbReference>
<keyword evidence="4" id="KW-0227">DNA damage</keyword>
<sequence>MRHKSEVIMQSIKDYAEKFILNRRRSPSTTEIADAVGIARGTAYKYLVAMNEKGLIRYDGRQIITDRTEKASTELTSVAILGSVSCGSPLLEEEHIEEYVQLPVSLFGRGSFYIVRANGTSMIDAGISDGDLVLIRQTKDAEDGDIVVALVDNENTLKRFYRDQENHCIRLHPENKSMKDLIVPECEIQGVAVDVIKALR</sequence>
<dbReference type="EMBL" id="AGEL01000014">
    <property type="protein sequence ID" value="EHO15844.1"/>
    <property type="molecule type" value="Genomic_DNA"/>
</dbReference>
<comment type="caution">
    <text evidence="15">The sequence shown here is derived from an EMBL/GenBank/DDBJ whole genome shotgun (WGS) entry which is preliminary data.</text>
</comment>
<dbReference type="RefSeq" id="WP_009533573.1">
    <property type="nucleotide sequence ID" value="NZ_JH590864.1"/>
</dbReference>
<evidence type="ECO:0000256" key="7">
    <source>
        <dbReference type="ARBA" id="ARBA00023015"/>
    </source>
</evidence>
<dbReference type="InterPro" id="IPR039418">
    <property type="entry name" value="LexA-like"/>
</dbReference>
<evidence type="ECO:0000256" key="8">
    <source>
        <dbReference type="ARBA" id="ARBA00023125"/>
    </source>
</evidence>
<dbReference type="GO" id="GO:0009432">
    <property type="term" value="P:SOS response"/>
    <property type="evidence" value="ECO:0007669"/>
    <property type="project" value="UniProtKB-KW"/>
</dbReference>
<protein>
    <submittedName>
        <fullName evidence="15">Repressor LexA</fullName>
    </submittedName>
</protein>
<name>A0AA37DFL5_9FIRM</name>
<dbReference type="InterPro" id="IPR050077">
    <property type="entry name" value="LexA_repressor"/>
</dbReference>
<keyword evidence="8" id="KW-0238">DNA-binding</keyword>
<evidence type="ECO:0000256" key="4">
    <source>
        <dbReference type="ARBA" id="ARBA00022763"/>
    </source>
</evidence>
<evidence type="ECO:0000256" key="9">
    <source>
        <dbReference type="ARBA" id="ARBA00023163"/>
    </source>
</evidence>
<dbReference type="InterPro" id="IPR015927">
    <property type="entry name" value="Peptidase_S24_S26A/B/C"/>
</dbReference>
<keyword evidence="6 12" id="KW-0068">Autocatalytic cleavage</keyword>
<feature type="domain" description="HTH iclR-type" evidence="14">
    <location>
        <begin position="21"/>
        <end position="60"/>
    </location>
</feature>
<dbReference type="GO" id="GO:0003677">
    <property type="term" value="F:DNA binding"/>
    <property type="evidence" value="ECO:0007669"/>
    <property type="project" value="UniProtKB-KW"/>
</dbReference>
<dbReference type="Pfam" id="PF09339">
    <property type="entry name" value="HTH_IclR"/>
    <property type="match status" value="1"/>
</dbReference>
<proteinExistence type="inferred from homology"/>